<dbReference type="PANTHER" id="PTHR33223:SF9">
    <property type="entry name" value="RETROTRANSPOSON GAG DOMAIN-CONTAINING PROTEIN"/>
    <property type="match status" value="1"/>
</dbReference>
<dbReference type="RefSeq" id="XP_018453678.1">
    <property type="nucleotide sequence ID" value="XM_018598176.1"/>
</dbReference>
<dbReference type="PANTHER" id="PTHR33223">
    <property type="entry name" value="CCHC-TYPE DOMAIN-CONTAINING PROTEIN"/>
    <property type="match status" value="1"/>
</dbReference>
<evidence type="ECO:0000313" key="2">
    <source>
        <dbReference type="Proteomes" id="UP000504610"/>
    </source>
</evidence>
<accession>A0A6J0L1E5</accession>
<sequence length="123" mass="14005">MCKGFGSTLTGPALQRYINLSIKSIKSFADLSDQFVEQFASSRNLEKNSDDLYEVLQHRSEPLRSYIAPFYQEKVAIPECNADTAISAFKRGLLLEGELYKDLTKYKGRSMEDVLSRAWAQVR</sequence>
<dbReference type="Pfam" id="PF03732">
    <property type="entry name" value="Retrotrans_gag"/>
    <property type="match status" value="1"/>
</dbReference>
<feature type="domain" description="Retrotransposon gag" evidence="1">
    <location>
        <begin position="7"/>
        <end position="93"/>
    </location>
</feature>
<keyword evidence="2" id="KW-1185">Reference proteome</keyword>
<gene>
    <name evidence="3" type="primary">LOC108824789</name>
</gene>
<evidence type="ECO:0000313" key="3">
    <source>
        <dbReference type="RefSeq" id="XP_018453678.1"/>
    </source>
</evidence>
<dbReference type="GeneID" id="108824789"/>
<evidence type="ECO:0000259" key="1">
    <source>
        <dbReference type="Pfam" id="PF03732"/>
    </source>
</evidence>
<dbReference type="OrthoDB" id="1528072at2759"/>
<dbReference type="Proteomes" id="UP000504610">
    <property type="component" value="Chromosome 9"/>
</dbReference>
<organism evidence="2 3">
    <name type="scientific">Raphanus sativus</name>
    <name type="common">Radish</name>
    <name type="synonym">Raphanus raphanistrum var. sativus</name>
    <dbReference type="NCBI Taxonomy" id="3726"/>
    <lineage>
        <taxon>Eukaryota</taxon>
        <taxon>Viridiplantae</taxon>
        <taxon>Streptophyta</taxon>
        <taxon>Embryophyta</taxon>
        <taxon>Tracheophyta</taxon>
        <taxon>Spermatophyta</taxon>
        <taxon>Magnoliopsida</taxon>
        <taxon>eudicotyledons</taxon>
        <taxon>Gunneridae</taxon>
        <taxon>Pentapetalae</taxon>
        <taxon>rosids</taxon>
        <taxon>malvids</taxon>
        <taxon>Brassicales</taxon>
        <taxon>Brassicaceae</taxon>
        <taxon>Brassiceae</taxon>
        <taxon>Raphanus</taxon>
    </lineage>
</organism>
<name>A0A6J0L1E5_RAPSA</name>
<proteinExistence type="predicted"/>
<dbReference type="InterPro" id="IPR005162">
    <property type="entry name" value="Retrotrans_gag_dom"/>
</dbReference>
<reference evidence="3" key="2">
    <citation type="submission" date="2025-08" db="UniProtKB">
        <authorList>
            <consortium name="RefSeq"/>
        </authorList>
    </citation>
    <scope>IDENTIFICATION</scope>
    <source>
        <tissue evidence="3">Leaf</tissue>
    </source>
</reference>
<dbReference type="KEGG" id="rsz:108824789"/>
<protein>
    <submittedName>
        <fullName evidence="3">Uncharacterized protein LOC108824789</fullName>
    </submittedName>
</protein>
<reference evidence="2" key="1">
    <citation type="journal article" date="2019" name="Database">
        <title>The radish genome database (RadishGD): an integrated information resource for radish genomics.</title>
        <authorList>
            <person name="Yu H.J."/>
            <person name="Baek S."/>
            <person name="Lee Y.J."/>
            <person name="Cho A."/>
            <person name="Mun J.H."/>
        </authorList>
    </citation>
    <scope>NUCLEOTIDE SEQUENCE [LARGE SCALE GENOMIC DNA]</scope>
    <source>
        <strain evidence="2">cv. WK10039</strain>
    </source>
</reference>
<dbReference type="AlphaFoldDB" id="A0A6J0L1E5"/>